<comment type="pathway">
    <text evidence="9">Isoprenoid biosynthesis; isopentenyl diphosphate biosynthesis via DXP pathway; isopentenyl diphosphate from 1-deoxy-D-xylulose 5-phosphate: step 3/6.</text>
</comment>
<organism evidence="12 13">
    <name type="scientific">Lacipirellula limnantheis</name>
    <dbReference type="NCBI Taxonomy" id="2528024"/>
    <lineage>
        <taxon>Bacteria</taxon>
        <taxon>Pseudomonadati</taxon>
        <taxon>Planctomycetota</taxon>
        <taxon>Planctomycetia</taxon>
        <taxon>Pirellulales</taxon>
        <taxon>Lacipirellulaceae</taxon>
        <taxon>Lacipirellula</taxon>
    </lineage>
</organism>
<dbReference type="SUPFAM" id="SSF55060">
    <property type="entry name" value="GHMP Kinase, C-terminal domain"/>
    <property type="match status" value="1"/>
</dbReference>
<dbReference type="Gene3D" id="3.30.230.10">
    <property type="match status" value="1"/>
</dbReference>
<evidence type="ECO:0000256" key="1">
    <source>
        <dbReference type="ARBA" id="ARBA00009684"/>
    </source>
</evidence>
<dbReference type="InterPro" id="IPR013750">
    <property type="entry name" value="GHMP_kinase_C_dom"/>
</dbReference>
<accession>A0A517TU76</accession>
<dbReference type="EMBL" id="CP036339">
    <property type="protein sequence ID" value="QDT71917.1"/>
    <property type="molecule type" value="Genomic_DNA"/>
</dbReference>
<comment type="catalytic activity">
    <reaction evidence="9">
        <text>4-CDP-2-C-methyl-D-erythritol + ATP = 4-CDP-2-C-methyl-D-erythritol 2-phosphate + ADP + H(+)</text>
        <dbReference type="Rhea" id="RHEA:18437"/>
        <dbReference type="ChEBI" id="CHEBI:15378"/>
        <dbReference type="ChEBI" id="CHEBI:30616"/>
        <dbReference type="ChEBI" id="CHEBI:57823"/>
        <dbReference type="ChEBI" id="CHEBI:57919"/>
        <dbReference type="ChEBI" id="CHEBI:456216"/>
        <dbReference type="EC" id="2.7.1.148"/>
    </reaction>
</comment>
<dbReference type="InterPro" id="IPR020568">
    <property type="entry name" value="Ribosomal_Su5_D2-typ_SF"/>
</dbReference>
<evidence type="ECO:0000259" key="10">
    <source>
        <dbReference type="Pfam" id="PF00288"/>
    </source>
</evidence>
<dbReference type="Pfam" id="PF00288">
    <property type="entry name" value="GHMP_kinases_N"/>
    <property type="match status" value="1"/>
</dbReference>
<evidence type="ECO:0000313" key="12">
    <source>
        <dbReference type="EMBL" id="QDT71917.1"/>
    </source>
</evidence>
<dbReference type="NCBIfam" id="TIGR00154">
    <property type="entry name" value="ispE"/>
    <property type="match status" value="1"/>
</dbReference>
<name>A0A517TU76_9BACT</name>
<proteinExistence type="inferred from homology"/>
<dbReference type="PANTHER" id="PTHR43527">
    <property type="entry name" value="4-DIPHOSPHOCYTIDYL-2-C-METHYL-D-ERYTHRITOL KINASE, CHLOROPLASTIC"/>
    <property type="match status" value="1"/>
</dbReference>
<comment type="similarity">
    <text evidence="1 9">Belongs to the GHMP kinase family. IspE subfamily.</text>
</comment>
<dbReference type="InterPro" id="IPR004424">
    <property type="entry name" value="IspE"/>
</dbReference>
<dbReference type="GO" id="GO:0005524">
    <property type="term" value="F:ATP binding"/>
    <property type="evidence" value="ECO:0007669"/>
    <property type="project" value="UniProtKB-UniRule"/>
</dbReference>
<keyword evidence="7 9" id="KW-0067">ATP-binding</keyword>
<dbReference type="PANTHER" id="PTHR43527:SF2">
    <property type="entry name" value="4-DIPHOSPHOCYTIDYL-2-C-METHYL-D-ERYTHRITOL KINASE, CHLOROPLASTIC"/>
    <property type="match status" value="1"/>
</dbReference>
<dbReference type="InterPro" id="IPR036554">
    <property type="entry name" value="GHMP_kinase_C_sf"/>
</dbReference>
<evidence type="ECO:0000256" key="9">
    <source>
        <dbReference type="HAMAP-Rule" id="MF_00061"/>
    </source>
</evidence>
<dbReference type="SUPFAM" id="SSF54211">
    <property type="entry name" value="Ribosomal protein S5 domain 2-like"/>
    <property type="match status" value="1"/>
</dbReference>
<evidence type="ECO:0000256" key="2">
    <source>
        <dbReference type="ARBA" id="ARBA00012052"/>
    </source>
</evidence>
<comment type="function">
    <text evidence="9">Catalyzes the phosphorylation of the position 2 hydroxy group of 4-diphosphocytidyl-2C-methyl-D-erythritol.</text>
</comment>
<evidence type="ECO:0000256" key="3">
    <source>
        <dbReference type="ARBA" id="ARBA00017473"/>
    </source>
</evidence>
<evidence type="ECO:0000256" key="7">
    <source>
        <dbReference type="ARBA" id="ARBA00022840"/>
    </source>
</evidence>
<evidence type="ECO:0000256" key="6">
    <source>
        <dbReference type="ARBA" id="ARBA00022777"/>
    </source>
</evidence>
<reference evidence="12 13" key="1">
    <citation type="submission" date="2019-02" db="EMBL/GenBank/DDBJ databases">
        <title>Deep-cultivation of Planctomycetes and their phenomic and genomic characterization uncovers novel biology.</title>
        <authorList>
            <person name="Wiegand S."/>
            <person name="Jogler M."/>
            <person name="Boedeker C."/>
            <person name="Pinto D."/>
            <person name="Vollmers J."/>
            <person name="Rivas-Marin E."/>
            <person name="Kohn T."/>
            <person name="Peeters S.H."/>
            <person name="Heuer A."/>
            <person name="Rast P."/>
            <person name="Oberbeckmann S."/>
            <person name="Bunk B."/>
            <person name="Jeske O."/>
            <person name="Meyerdierks A."/>
            <person name="Storesund J.E."/>
            <person name="Kallscheuer N."/>
            <person name="Luecker S."/>
            <person name="Lage O.M."/>
            <person name="Pohl T."/>
            <person name="Merkel B.J."/>
            <person name="Hornburger P."/>
            <person name="Mueller R.-W."/>
            <person name="Bruemmer F."/>
            <person name="Labrenz M."/>
            <person name="Spormann A.M."/>
            <person name="Op den Camp H."/>
            <person name="Overmann J."/>
            <person name="Amann R."/>
            <person name="Jetten M.S.M."/>
            <person name="Mascher T."/>
            <person name="Medema M.H."/>
            <person name="Devos D.P."/>
            <person name="Kaster A.-K."/>
            <person name="Ovreas L."/>
            <person name="Rohde M."/>
            <person name="Galperin M.Y."/>
            <person name="Jogler C."/>
        </authorList>
    </citation>
    <scope>NUCLEOTIDE SEQUENCE [LARGE SCALE GENOMIC DNA]</scope>
    <source>
        <strain evidence="12 13">I41</strain>
    </source>
</reference>
<evidence type="ECO:0000313" key="13">
    <source>
        <dbReference type="Proteomes" id="UP000317909"/>
    </source>
</evidence>
<dbReference type="AlphaFoldDB" id="A0A517TU76"/>
<dbReference type="GO" id="GO:0016114">
    <property type="term" value="P:terpenoid biosynthetic process"/>
    <property type="evidence" value="ECO:0007669"/>
    <property type="project" value="UniProtKB-UniRule"/>
</dbReference>
<dbReference type="GO" id="GO:0019288">
    <property type="term" value="P:isopentenyl diphosphate biosynthetic process, methylerythritol 4-phosphate pathway"/>
    <property type="evidence" value="ECO:0007669"/>
    <property type="project" value="UniProtKB-UniRule"/>
</dbReference>
<keyword evidence="9" id="KW-0414">Isoprene biosynthesis</keyword>
<feature type="domain" description="GHMP kinase C-terminal" evidence="11">
    <location>
        <begin position="221"/>
        <end position="294"/>
    </location>
</feature>
<keyword evidence="4 9" id="KW-0808">Transferase</keyword>
<dbReference type="GO" id="GO:0050515">
    <property type="term" value="F:4-(cytidine 5'-diphospho)-2-C-methyl-D-erythritol kinase activity"/>
    <property type="evidence" value="ECO:0007669"/>
    <property type="project" value="UniProtKB-UniRule"/>
</dbReference>
<evidence type="ECO:0000256" key="8">
    <source>
        <dbReference type="ARBA" id="ARBA00032554"/>
    </source>
</evidence>
<dbReference type="PIRSF" id="PIRSF010376">
    <property type="entry name" value="IspE"/>
    <property type="match status" value="1"/>
</dbReference>
<dbReference type="RefSeq" id="WP_168206702.1">
    <property type="nucleotide sequence ID" value="NZ_CP036339.1"/>
</dbReference>
<keyword evidence="5 9" id="KW-0547">Nucleotide-binding</keyword>
<keyword evidence="13" id="KW-1185">Reference proteome</keyword>
<gene>
    <name evidence="9 12" type="primary">ispE</name>
    <name evidence="12" type="ORF">I41_10790</name>
</gene>
<dbReference type="KEGG" id="llh:I41_10790"/>
<feature type="active site" evidence="9">
    <location>
        <position position="17"/>
    </location>
</feature>
<keyword evidence="6 9" id="KW-0418">Kinase</keyword>
<dbReference type="InterPro" id="IPR014721">
    <property type="entry name" value="Ribsml_uS5_D2-typ_fold_subgr"/>
</dbReference>
<dbReference type="Gene3D" id="3.30.70.890">
    <property type="entry name" value="GHMP kinase, C-terminal domain"/>
    <property type="match status" value="1"/>
</dbReference>
<dbReference type="HAMAP" id="MF_00061">
    <property type="entry name" value="IspE"/>
    <property type="match status" value="1"/>
</dbReference>
<evidence type="ECO:0000259" key="11">
    <source>
        <dbReference type="Pfam" id="PF08544"/>
    </source>
</evidence>
<feature type="domain" description="GHMP kinase N-terminal" evidence="10">
    <location>
        <begin position="83"/>
        <end position="160"/>
    </location>
</feature>
<dbReference type="Pfam" id="PF08544">
    <property type="entry name" value="GHMP_kinases_C"/>
    <property type="match status" value="1"/>
</dbReference>
<feature type="active site" evidence="9">
    <location>
        <position position="153"/>
    </location>
</feature>
<sequence>MYARRIGDAWEALAPAKLNLYLDVLGRRPDGFHELETLLAPIRLYDRLVWHPHDIDGSAEFSFRYHPFSATTLVDQAPPDERNLVWRAVHSLAAAAGRPPHGSFVLTKRIPIQAGLGGGSSDAAAALVLANAAWNIGYSPARLSDLAAQLGSDVPFFMAGQTAVCRGRGERVAPVDSMPRLNVVVVAPREGISTAGAFRELDAPEWNPAEGRQGHTRLAQLLESLRRGSLTSAARWMTNALQAAATSLCPVVERLGTIFASLGCCAHQLTGSGSAYFGVMRSARHARRAAAVLASANLGAVFTTATCR</sequence>
<dbReference type="UniPathway" id="UPA00056">
    <property type="reaction ID" value="UER00094"/>
</dbReference>
<evidence type="ECO:0000256" key="5">
    <source>
        <dbReference type="ARBA" id="ARBA00022741"/>
    </source>
</evidence>
<feature type="binding site" evidence="9">
    <location>
        <begin position="111"/>
        <end position="121"/>
    </location>
    <ligand>
        <name>ATP</name>
        <dbReference type="ChEBI" id="CHEBI:30616"/>
    </ligand>
</feature>
<dbReference type="Proteomes" id="UP000317909">
    <property type="component" value="Chromosome"/>
</dbReference>
<dbReference type="EC" id="2.7.1.148" evidence="2 9"/>
<evidence type="ECO:0000256" key="4">
    <source>
        <dbReference type="ARBA" id="ARBA00022679"/>
    </source>
</evidence>
<protein>
    <recommendedName>
        <fullName evidence="3 9">4-diphosphocytidyl-2-C-methyl-D-erythritol kinase</fullName>
        <shortName evidence="9">CMK</shortName>
        <ecNumber evidence="2 9">2.7.1.148</ecNumber>
    </recommendedName>
    <alternativeName>
        <fullName evidence="8 9">4-(cytidine-5'-diphospho)-2-C-methyl-D-erythritol kinase</fullName>
    </alternativeName>
</protein>
<dbReference type="InterPro" id="IPR006204">
    <property type="entry name" value="GHMP_kinase_N_dom"/>
</dbReference>